<feature type="region of interest" description="Disordered" evidence="2">
    <location>
        <begin position="1"/>
        <end position="20"/>
    </location>
</feature>
<reference evidence="4 5" key="1">
    <citation type="submission" date="2019-04" db="EMBL/GenBank/DDBJ databases">
        <title>Friends and foes A comparative genomics study of 23 Aspergillus species from section Flavi.</title>
        <authorList>
            <consortium name="DOE Joint Genome Institute"/>
            <person name="Kjaerbolling I."/>
            <person name="Vesth T."/>
            <person name="Frisvad J.C."/>
            <person name="Nybo J.L."/>
            <person name="Theobald S."/>
            <person name="Kildgaard S."/>
            <person name="Isbrandt T."/>
            <person name="Kuo A."/>
            <person name="Sato A."/>
            <person name="Lyhne E.K."/>
            <person name="Kogle M.E."/>
            <person name="Wiebenga A."/>
            <person name="Kun R.S."/>
            <person name="Lubbers R.J."/>
            <person name="Makela M.R."/>
            <person name="Barry K."/>
            <person name="Chovatia M."/>
            <person name="Clum A."/>
            <person name="Daum C."/>
            <person name="Haridas S."/>
            <person name="He G."/>
            <person name="LaButti K."/>
            <person name="Lipzen A."/>
            <person name="Mondo S."/>
            <person name="Riley R."/>
            <person name="Salamov A."/>
            <person name="Simmons B.A."/>
            <person name="Magnuson J.K."/>
            <person name="Henrissat B."/>
            <person name="Mortensen U.H."/>
            <person name="Larsen T.O."/>
            <person name="Devries R.P."/>
            <person name="Grigoriev I.V."/>
            <person name="Machida M."/>
            <person name="Baker S.E."/>
            <person name="Andersen M.R."/>
        </authorList>
    </citation>
    <scope>NUCLEOTIDE SEQUENCE [LARGE SCALE GENOMIC DNA]</scope>
    <source>
        <strain evidence="4 5">CBS 117625</strain>
    </source>
</reference>
<dbReference type="InterPro" id="IPR000250">
    <property type="entry name" value="Peptidase_G1"/>
</dbReference>
<dbReference type="PANTHER" id="PTHR37536:SF3">
    <property type="entry name" value="PUTATIVE (AFU_ORTHOLOGUE AFUA_3G02970)-RELATED"/>
    <property type="match status" value="1"/>
</dbReference>
<dbReference type="Gene3D" id="2.60.120.700">
    <property type="entry name" value="Peptidase G1"/>
    <property type="match status" value="1"/>
</dbReference>
<feature type="compositionally biased region" description="Polar residues" evidence="2">
    <location>
        <begin position="1"/>
        <end position="19"/>
    </location>
</feature>
<evidence type="ECO:0000313" key="5">
    <source>
        <dbReference type="Proteomes" id="UP000325672"/>
    </source>
</evidence>
<dbReference type="Pfam" id="PF01828">
    <property type="entry name" value="Peptidase_A4"/>
    <property type="match status" value="1"/>
</dbReference>
<sequence>MSVTETFTVPTPSASSGGSSDERYFVAHPLTPSMERYPGYANDFRGITFSVGDTAKVTVNASSKTGGAATVENQTSGKAVTHIFTSQSDNALCETYGEWIMEGFSSLVSLVSFINFGIVAFTNIIVTSGGSIFFPSTFSFSLCPSRLLFSGFEQGQDYREEYGGTNRIKPGRAWALRNYV</sequence>
<accession>A0A5N6SNF3</accession>
<dbReference type="InterPro" id="IPR038656">
    <property type="entry name" value="Peptidase_G1_sf"/>
</dbReference>
<organism evidence="4 5">
    <name type="scientific">Aspergillus pseudotamarii</name>
    <dbReference type="NCBI Taxonomy" id="132259"/>
    <lineage>
        <taxon>Eukaryota</taxon>
        <taxon>Fungi</taxon>
        <taxon>Dikarya</taxon>
        <taxon>Ascomycota</taxon>
        <taxon>Pezizomycotina</taxon>
        <taxon>Eurotiomycetes</taxon>
        <taxon>Eurotiomycetidae</taxon>
        <taxon>Eurotiales</taxon>
        <taxon>Aspergillaceae</taxon>
        <taxon>Aspergillus</taxon>
        <taxon>Aspergillus subgen. Circumdati</taxon>
    </lineage>
</organism>
<dbReference type="GO" id="GO:0070007">
    <property type="term" value="F:glutamic-type endopeptidase activity"/>
    <property type="evidence" value="ECO:0007669"/>
    <property type="project" value="InterPro"/>
</dbReference>
<proteinExistence type="predicted"/>
<keyword evidence="5" id="KW-1185">Reference proteome</keyword>
<keyword evidence="3" id="KW-1133">Transmembrane helix</keyword>
<keyword evidence="3" id="KW-0812">Transmembrane</keyword>
<protein>
    <submittedName>
        <fullName evidence="4">Peptidase A4 family-domain-containing protein</fullName>
    </submittedName>
</protein>
<dbReference type="SUPFAM" id="SSF49899">
    <property type="entry name" value="Concanavalin A-like lectins/glucanases"/>
    <property type="match status" value="1"/>
</dbReference>
<evidence type="ECO:0000256" key="1">
    <source>
        <dbReference type="PIRSR" id="PIRSR600250-50"/>
    </source>
</evidence>
<dbReference type="InterPro" id="IPR013320">
    <property type="entry name" value="ConA-like_dom_sf"/>
</dbReference>
<dbReference type="CDD" id="cd13426">
    <property type="entry name" value="Peptidase_G1"/>
    <property type="match status" value="1"/>
</dbReference>
<dbReference type="GO" id="GO:0006508">
    <property type="term" value="P:proteolysis"/>
    <property type="evidence" value="ECO:0007669"/>
    <property type="project" value="InterPro"/>
</dbReference>
<evidence type="ECO:0000256" key="3">
    <source>
        <dbReference type="SAM" id="Phobius"/>
    </source>
</evidence>
<dbReference type="PRINTS" id="PR00977">
    <property type="entry name" value="SCYTLDPTASE"/>
</dbReference>
<dbReference type="RefSeq" id="XP_031911462.1">
    <property type="nucleotide sequence ID" value="XM_032060397.1"/>
</dbReference>
<evidence type="ECO:0000313" key="4">
    <source>
        <dbReference type="EMBL" id="KAE8135399.1"/>
    </source>
</evidence>
<evidence type="ECO:0000256" key="2">
    <source>
        <dbReference type="SAM" id="MobiDB-lite"/>
    </source>
</evidence>
<dbReference type="AlphaFoldDB" id="A0A5N6SNF3"/>
<dbReference type="GeneID" id="43644607"/>
<dbReference type="PANTHER" id="PTHR37536">
    <property type="entry name" value="PUTATIVE (AFU_ORTHOLOGUE AFUA_3G02970)-RELATED"/>
    <property type="match status" value="1"/>
</dbReference>
<dbReference type="OrthoDB" id="2862635at2759"/>
<dbReference type="Proteomes" id="UP000325672">
    <property type="component" value="Unassembled WGS sequence"/>
</dbReference>
<gene>
    <name evidence="4" type="ORF">BDV38DRAFT_285030</name>
</gene>
<feature type="active site" description="Proton acceptor" evidence="1">
    <location>
        <position position="102"/>
    </location>
</feature>
<keyword evidence="3" id="KW-0472">Membrane</keyword>
<name>A0A5N6SNF3_ASPPS</name>
<feature type="transmembrane region" description="Helical" evidence="3">
    <location>
        <begin position="107"/>
        <end position="126"/>
    </location>
</feature>
<dbReference type="EMBL" id="ML743594">
    <property type="protein sequence ID" value="KAE8135399.1"/>
    <property type="molecule type" value="Genomic_DNA"/>
</dbReference>